<organism evidence="3 4">
    <name type="scientific">Agrilutibacter solisilvae</name>
    <dbReference type="NCBI Taxonomy" id="2763317"/>
    <lineage>
        <taxon>Bacteria</taxon>
        <taxon>Pseudomonadati</taxon>
        <taxon>Pseudomonadota</taxon>
        <taxon>Gammaproteobacteria</taxon>
        <taxon>Lysobacterales</taxon>
        <taxon>Lysobacteraceae</taxon>
        <taxon>Agrilutibacter</taxon>
    </lineage>
</organism>
<dbReference type="InterPro" id="IPR045851">
    <property type="entry name" value="AMP-bd_C_sf"/>
</dbReference>
<feature type="domain" description="AMP-dependent synthetase/ligase" evidence="2">
    <location>
        <begin position="144"/>
        <end position="307"/>
    </location>
</feature>
<dbReference type="InterPro" id="IPR050237">
    <property type="entry name" value="ATP-dep_AMP-bd_enzyme"/>
</dbReference>
<dbReference type="PROSITE" id="PS00455">
    <property type="entry name" value="AMP_BINDING"/>
    <property type="match status" value="1"/>
</dbReference>
<dbReference type="PANTHER" id="PTHR43767:SF8">
    <property type="entry name" value="LONG-CHAIN-FATTY-ACID--COA LIGASE"/>
    <property type="match status" value="1"/>
</dbReference>
<reference evidence="3 4" key="1">
    <citation type="submission" date="2021-03" db="EMBL/GenBank/DDBJ databases">
        <title>Lysobacter sp. nov. isolated from soil of gangwondo yeongwol, south Korea.</title>
        <authorList>
            <person name="Kim K.R."/>
            <person name="Kim K.H."/>
            <person name="Jeon C.O."/>
        </authorList>
    </citation>
    <scope>NUCLEOTIDE SEQUENCE [LARGE SCALE GENOMIC DNA]</scope>
    <source>
        <strain evidence="3 4">R19</strain>
    </source>
</reference>
<keyword evidence="4" id="KW-1185">Reference proteome</keyword>
<sequence length="470" mass="49434">MSAAIDAVPEPARGARSALALGPDARAIAFGPQGSIDLARFAREVRGVAQTLPPARHAVNLCEDRYRFLVAFCAAALRGQTTLMPPSRAPAVVAEVMAQYGDSYCLGDRGPCGDEPMPHDYRLLPDVLPQADGDALVLDDDFHVAVGFTSGSTGRPKSNLKTWAAFRAGTLQNLAALADLLDADAVTPLIATVPPQHMYGMEMSILLPLLGAIAVHGGRPFFPGDVARALCDAPTPPLLVTTPVHLRALVESDVAMPPLAGIVSATAPLSAELAQAAEARFGCQVRELFGSTETCVIARRRTAVETAWTPLPGVRVSPQPDGAAVQATHLAQAVVLSDLVEVHADGRFELRGRNADLLEIAGKRASLGDLTRRLLAIPGIHDGVVFQMDPCARTGVRRIGAVAVAPGLDEAHVLAALRTQLDPVFLPRALRCVADLPRNETGKLTRETLANLLRTPVADGDGDLAVSPAC</sequence>
<evidence type="ECO:0000313" key="3">
    <source>
        <dbReference type="EMBL" id="QSX79277.1"/>
    </source>
</evidence>
<keyword evidence="1" id="KW-0436">Ligase</keyword>
<dbReference type="Gene3D" id="3.40.50.12780">
    <property type="entry name" value="N-terminal domain of ligase-like"/>
    <property type="match status" value="1"/>
</dbReference>
<evidence type="ECO:0000256" key="1">
    <source>
        <dbReference type="ARBA" id="ARBA00022598"/>
    </source>
</evidence>
<dbReference type="PANTHER" id="PTHR43767">
    <property type="entry name" value="LONG-CHAIN-FATTY-ACID--COA LIGASE"/>
    <property type="match status" value="1"/>
</dbReference>
<dbReference type="Pfam" id="PF00501">
    <property type="entry name" value="AMP-binding"/>
    <property type="match status" value="1"/>
</dbReference>
<dbReference type="SUPFAM" id="SSF56801">
    <property type="entry name" value="Acetyl-CoA synthetase-like"/>
    <property type="match status" value="1"/>
</dbReference>
<dbReference type="InterPro" id="IPR042099">
    <property type="entry name" value="ANL_N_sf"/>
</dbReference>
<dbReference type="InterPro" id="IPR020845">
    <property type="entry name" value="AMP-binding_CS"/>
</dbReference>
<dbReference type="AlphaFoldDB" id="A0A974Y0Q9"/>
<gene>
    <name evidence="3" type="ORF">I8J32_005175</name>
</gene>
<evidence type="ECO:0000259" key="2">
    <source>
        <dbReference type="Pfam" id="PF00501"/>
    </source>
</evidence>
<protein>
    <submittedName>
        <fullName evidence="3">Acyl-CoA synthetase</fullName>
    </submittedName>
</protein>
<dbReference type="Proteomes" id="UP000639274">
    <property type="component" value="Chromosome"/>
</dbReference>
<dbReference type="Gene3D" id="3.30.300.30">
    <property type="match status" value="1"/>
</dbReference>
<dbReference type="EMBL" id="CP071518">
    <property type="protein sequence ID" value="QSX79277.1"/>
    <property type="molecule type" value="Genomic_DNA"/>
</dbReference>
<dbReference type="GO" id="GO:0016874">
    <property type="term" value="F:ligase activity"/>
    <property type="evidence" value="ECO:0007669"/>
    <property type="project" value="UniProtKB-KW"/>
</dbReference>
<dbReference type="InterPro" id="IPR000873">
    <property type="entry name" value="AMP-dep_synth/lig_dom"/>
</dbReference>
<name>A0A974Y0Q9_9GAMM</name>
<accession>A0A974Y0Q9</accession>
<proteinExistence type="predicted"/>
<evidence type="ECO:0000313" key="4">
    <source>
        <dbReference type="Proteomes" id="UP000639274"/>
    </source>
</evidence>
<dbReference type="KEGG" id="lsf:I8J32_005175"/>